<dbReference type="Proteomes" id="UP000247620">
    <property type="component" value="Unassembled WGS sequence"/>
</dbReference>
<evidence type="ECO:0000259" key="1">
    <source>
        <dbReference type="Pfam" id="PF20178"/>
    </source>
</evidence>
<dbReference type="GO" id="GO:0016757">
    <property type="term" value="F:glycosyltransferase activity"/>
    <property type="evidence" value="ECO:0007669"/>
    <property type="project" value="UniProtKB-KW"/>
</dbReference>
<name>A0A2V4HCH6_9PSED</name>
<dbReference type="AlphaFoldDB" id="A0A2V4HCH6"/>
<keyword evidence="2" id="KW-0328">Glycosyltransferase</keyword>
<dbReference type="InterPro" id="IPR029044">
    <property type="entry name" value="Nucleotide-diphossugar_trans"/>
</dbReference>
<dbReference type="Pfam" id="PF20178">
    <property type="entry name" value="ToxA_N"/>
    <property type="match status" value="1"/>
</dbReference>
<dbReference type="RefSeq" id="WP_110704115.1">
    <property type="nucleotide sequence ID" value="NZ_QJRO01000028.1"/>
</dbReference>
<evidence type="ECO:0000313" key="3">
    <source>
        <dbReference type="Proteomes" id="UP000247620"/>
    </source>
</evidence>
<dbReference type="EMBL" id="QJRO01000028">
    <property type="protein sequence ID" value="PYB74619.1"/>
    <property type="molecule type" value="Genomic_DNA"/>
</dbReference>
<proteinExistence type="predicted"/>
<dbReference type="SUPFAM" id="SSF53448">
    <property type="entry name" value="Nucleotide-diphospho-sugar transferases"/>
    <property type="match status" value="1"/>
</dbReference>
<dbReference type="InterPro" id="IPR007577">
    <property type="entry name" value="GlycoTrfase_DXD_sugar-bd_CS"/>
</dbReference>
<dbReference type="InterPro" id="IPR046673">
    <property type="entry name" value="ToxA_N"/>
</dbReference>
<evidence type="ECO:0000313" key="2">
    <source>
        <dbReference type="EMBL" id="PYB74619.1"/>
    </source>
</evidence>
<keyword evidence="2" id="KW-0808">Transferase</keyword>
<feature type="domain" description="Dermonecrotic toxin N-terminal" evidence="1">
    <location>
        <begin position="19"/>
        <end position="292"/>
    </location>
</feature>
<accession>A0A2V4HCH6</accession>
<comment type="caution">
    <text evidence="2">The sequence shown here is derived from an EMBL/GenBank/DDBJ whole genome shotgun (WGS) entry which is preliminary data.</text>
</comment>
<gene>
    <name evidence="2" type="ORF">DMX07_24190</name>
</gene>
<dbReference type="Pfam" id="PF04488">
    <property type="entry name" value="Gly_transf_sug"/>
    <property type="match status" value="1"/>
</dbReference>
<dbReference type="Gene3D" id="3.90.550.20">
    <property type="match status" value="1"/>
</dbReference>
<reference evidence="2 3" key="1">
    <citation type="submission" date="2018-06" db="EMBL/GenBank/DDBJ databases">
        <title>Pseudomonas diversity within urban Lake Michigan freshwaters.</title>
        <authorList>
            <person name="Batrich M."/>
            <person name="Hatzopoulos T."/>
            <person name="Putonti C."/>
        </authorList>
    </citation>
    <scope>NUCLEOTIDE SEQUENCE [LARGE SCALE GENOMIC DNA]</scope>
    <source>
        <strain evidence="2 3">LBp-160603</strain>
    </source>
</reference>
<sequence length="903" mass="100425">MSTSRINAAGVQYVVDHLNHVPRPDLEASRAIQQWLAQQGHDLAAEQIDVVTLHYRPDGPDRYLAAVTKRMSLPQAVLSNWQGEANNNLFGSLFRNPWAGTLPDRPLRLVETLPAPGLNHNGAAFEVFNGLFRRTTPQRYDTSTHLPIAAEAFQRFIEDLDFHTPFKAQLDRYWNEHLQDHRLACKLNFIAACNKQVGEGSLSEPARKLIWQAAGLMPCGTQLHRSTLNIYGYAATDLLYLNDPASDLTVLYMPGNSSPLLEFNSKALMKDWVGQQCKDPAKRQALKQYFRLADCPQGLDFSGLQTALDGLADYPARHSLPPEHGYFNDDGTWPPRTYVNYRPGKYNPRLEGDLFLALAERQRQRSYDDADFLITRDSQVSKARWIGYLTATLNLLAPFCLVVPGLAPLLALGGVVQLSLGLDQAINGGTLQEKEDGLGNITWGLFNAVPLAIVGARGAKALFEFKSEGFVSPTRLNEQIGYPLSPSTPPRFPEPEGARYFHTPESISPLPDGDQAIADSVVRVPLYNGDPDHLGVSIAGYNYHVVYDVERDVFIREEDLNEIDPVGYIAQAGRKDLVPAPTTRLVTNAMRTRSLRALGVDLPLPVEVPTPAADSYPIPKTVNCLWVGDKVINPELLTNLGKNAARLKDSDYSLRLFLSHANPDVYAENQWLLAAQAPGLQVLPLEEQAFFRVFRQSKYFAQYDAALDGNGGTATNYASASDVLRYPMLHHEGGLYMDVDDTLLAQGENETIDHVELCTPPNSLLLAPPMSNEKMGMNCLYNTSLIGSHPGNPILETISEEMHARFQTNPDFYDSKPSLAEDPANFYRYANRLSQMTGPALLSDVVDRHLPALRTLRQIVNLYAMPRINAYQFIDMQRGKDAVHTLLPLNRFAKVGGNHSWSK</sequence>
<protein>
    <submittedName>
        <fullName evidence="2">Mannosyltransferase</fullName>
    </submittedName>
</protein>
<organism evidence="2 3">
    <name type="scientific">Pseudomonas soli</name>
    <dbReference type="NCBI Taxonomy" id="1306993"/>
    <lineage>
        <taxon>Bacteria</taxon>
        <taxon>Pseudomonadati</taxon>
        <taxon>Pseudomonadota</taxon>
        <taxon>Gammaproteobacteria</taxon>
        <taxon>Pseudomonadales</taxon>
        <taxon>Pseudomonadaceae</taxon>
        <taxon>Pseudomonas</taxon>
    </lineage>
</organism>